<evidence type="ECO:0000256" key="1">
    <source>
        <dbReference type="SAM" id="MobiDB-lite"/>
    </source>
</evidence>
<proteinExistence type="predicted"/>
<organism evidence="3">
    <name type="scientific">Fagus sylvatica</name>
    <name type="common">Beechnut</name>
    <dbReference type="NCBI Taxonomy" id="28930"/>
    <lineage>
        <taxon>Eukaryota</taxon>
        <taxon>Viridiplantae</taxon>
        <taxon>Streptophyta</taxon>
        <taxon>Embryophyta</taxon>
        <taxon>Tracheophyta</taxon>
        <taxon>Spermatophyta</taxon>
        <taxon>Magnoliopsida</taxon>
        <taxon>eudicotyledons</taxon>
        <taxon>Gunneridae</taxon>
        <taxon>Pentapetalae</taxon>
        <taxon>rosids</taxon>
        <taxon>fabids</taxon>
        <taxon>Fagales</taxon>
        <taxon>Fagaceae</taxon>
        <taxon>Fagus</taxon>
    </lineage>
</organism>
<accession>A0A2N9FSI0</accession>
<evidence type="ECO:0000259" key="2">
    <source>
        <dbReference type="Pfam" id="PF03732"/>
    </source>
</evidence>
<dbReference type="PANTHER" id="PTHR33240">
    <property type="entry name" value="OS08G0508500 PROTEIN"/>
    <property type="match status" value="1"/>
</dbReference>
<dbReference type="Pfam" id="PF03732">
    <property type="entry name" value="Retrotrans_gag"/>
    <property type="match status" value="1"/>
</dbReference>
<feature type="compositionally biased region" description="Basic and acidic residues" evidence="1">
    <location>
        <begin position="193"/>
        <end position="203"/>
    </location>
</feature>
<sequence>MPPKTRQRRNQREVSVHTEHSHAESAVNVQGQDQPQPPPSNQNQEVPPTNLLLQLIQSLQQNQSELAEAIKQLKEKDTATKTPPQNEEENQEEPHQDSGSALVHISKFIDSMGAYVGDGDLCLREFSKSLDDRAYTWYTTLPPGSVKTWEDMVELFWRKYFQAEEKVTLVNLHTTKFAQLLQKARKTALSVKPHVEKPKEKKNQPQVLTVSTINNKRKKSNERSFEEPPPPVPCTLEEIMAILDKWVADGIVKLPEVSKKATEEDKKNPKFCYFHQYARQKVHIDPFLKHKEKGAVSVVIHGSASDVDMDEPVAANSAMTPTAIKALQRNPRFRSLFNQLGLNPEARTAATEAIMAIAADSGAHCFTAETHASRAFLETTNAITFTDEDMEVQYPDHRRPLYLSATINEVGPIVALTRFHVVDSVVPYHILLGRPWLHKHQLIPSTYHQCVKGRFNGKPIRIAANSTPFDQSESHFVEAALYDEITPAGEASLAKPIGIPLPKWEEIKDAS</sequence>
<dbReference type="EMBL" id="OIVN01001118">
    <property type="protein sequence ID" value="SPC90105.1"/>
    <property type="molecule type" value="Genomic_DNA"/>
</dbReference>
<feature type="region of interest" description="Disordered" evidence="1">
    <location>
        <begin position="1"/>
        <end position="51"/>
    </location>
</feature>
<evidence type="ECO:0000313" key="3">
    <source>
        <dbReference type="EMBL" id="SPC90105.1"/>
    </source>
</evidence>
<feature type="compositionally biased region" description="Polar residues" evidence="1">
    <location>
        <begin position="204"/>
        <end position="214"/>
    </location>
</feature>
<feature type="compositionally biased region" description="Basic and acidic residues" evidence="1">
    <location>
        <begin position="10"/>
        <end position="23"/>
    </location>
</feature>
<name>A0A2N9FSI0_FAGSY</name>
<feature type="compositionally biased region" description="Low complexity" evidence="1">
    <location>
        <begin position="41"/>
        <end position="51"/>
    </location>
</feature>
<dbReference type="PANTHER" id="PTHR33240:SF8">
    <property type="entry name" value="OS03G0439900 PROTEIN"/>
    <property type="match status" value="1"/>
</dbReference>
<dbReference type="AlphaFoldDB" id="A0A2N9FSI0"/>
<gene>
    <name evidence="3" type="ORF">FSB_LOCUS17987</name>
</gene>
<feature type="region of interest" description="Disordered" evidence="1">
    <location>
        <begin position="193"/>
        <end position="232"/>
    </location>
</feature>
<reference evidence="3" key="1">
    <citation type="submission" date="2018-02" db="EMBL/GenBank/DDBJ databases">
        <authorList>
            <person name="Cohen D.B."/>
            <person name="Kent A.D."/>
        </authorList>
    </citation>
    <scope>NUCLEOTIDE SEQUENCE</scope>
</reference>
<feature type="region of interest" description="Disordered" evidence="1">
    <location>
        <begin position="76"/>
        <end position="100"/>
    </location>
</feature>
<dbReference type="InterPro" id="IPR005162">
    <property type="entry name" value="Retrotrans_gag_dom"/>
</dbReference>
<protein>
    <recommendedName>
        <fullName evidence="2">Retrotransposon gag domain-containing protein</fullName>
    </recommendedName>
</protein>
<feature type="domain" description="Retrotransposon gag" evidence="2">
    <location>
        <begin position="126"/>
        <end position="170"/>
    </location>
</feature>